<gene>
    <name evidence="4" type="ORF">CPB84DRAFT_1963963</name>
</gene>
<evidence type="ECO:0000256" key="1">
    <source>
        <dbReference type="SAM" id="MobiDB-lite"/>
    </source>
</evidence>
<keyword evidence="5" id="KW-1185">Reference proteome</keyword>
<dbReference type="InterPro" id="IPR046464">
    <property type="entry name" value="SWI-SNF_Ssr4_C"/>
</dbReference>
<dbReference type="Pfam" id="PF20497">
    <property type="entry name" value="SWI-SNF_Ssr4_C"/>
    <property type="match status" value="1"/>
</dbReference>
<sequence length="309" mass="34883">MNQFQQAAQEGLCLRYPDSIPQQREITYETAVNLLLRGTAMAATVPFSWSYIDKPSDGTLLLLYLPLNSPFPIDGVRYQESEFKFTIPAGPRELEIHEIKYGFIPGSADSNASRVRRRYRLLKGGSNQFVLVHYTRGPVTHIPPALMHQPTRAYPLRPINEPSVYVSGDKLGQKAFPPGPMHGASGRRERERERERAAQRADPAAGRPPQQRVVEDEDSGDEVDQISTRTLALTRYKRNHEWMNEVFHQAAFGKSFATEPKPSPYSIFSKSDLEEKTTKLQAELEALQSKSAQQKQTKSVNLKQQSQGT</sequence>
<accession>A0A9P5NJB9</accession>
<dbReference type="InterPro" id="IPR013859">
    <property type="entry name" value="Ssr4_N"/>
</dbReference>
<dbReference type="AlphaFoldDB" id="A0A9P5NJB9"/>
<dbReference type="EMBL" id="JADNYJ010000077">
    <property type="protein sequence ID" value="KAF8890034.1"/>
    <property type="molecule type" value="Genomic_DNA"/>
</dbReference>
<reference evidence="4" key="1">
    <citation type="submission" date="2020-11" db="EMBL/GenBank/DDBJ databases">
        <authorList>
            <consortium name="DOE Joint Genome Institute"/>
            <person name="Ahrendt S."/>
            <person name="Riley R."/>
            <person name="Andreopoulos W."/>
            <person name="LaButti K."/>
            <person name="Pangilinan J."/>
            <person name="Ruiz-duenas F.J."/>
            <person name="Barrasa J.M."/>
            <person name="Sanchez-Garcia M."/>
            <person name="Camarero S."/>
            <person name="Miyauchi S."/>
            <person name="Serrano A."/>
            <person name="Linde D."/>
            <person name="Babiker R."/>
            <person name="Drula E."/>
            <person name="Ayuso-Fernandez I."/>
            <person name="Pacheco R."/>
            <person name="Padilla G."/>
            <person name="Ferreira P."/>
            <person name="Barriuso J."/>
            <person name="Kellner H."/>
            <person name="Castanera R."/>
            <person name="Alfaro M."/>
            <person name="Ramirez L."/>
            <person name="Pisabarro A.G."/>
            <person name="Kuo A."/>
            <person name="Tritt A."/>
            <person name="Lipzen A."/>
            <person name="He G."/>
            <person name="Yan M."/>
            <person name="Ng V."/>
            <person name="Cullen D."/>
            <person name="Martin F."/>
            <person name="Rosso M.-N."/>
            <person name="Henrissat B."/>
            <person name="Hibbett D."/>
            <person name="Martinez A.T."/>
            <person name="Grigoriev I.V."/>
        </authorList>
    </citation>
    <scope>NUCLEOTIDE SEQUENCE</scope>
    <source>
        <strain evidence="4">AH 44721</strain>
    </source>
</reference>
<dbReference type="Proteomes" id="UP000724874">
    <property type="component" value="Unassembled WGS sequence"/>
</dbReference>
<feature type="compositionally biased region" description="Low complexity" evidence="1">
    <location>
        <begin position="200"/>
        <end position="212"/>
    </location>
</feature>
<dbReference type="Pfam" id="PF08549">
    <property type="entry name" value="SWI-SNF_Ssr4_N"/>
    <property type="match status" value="1"/>
</dbReference>
<evidence type="ECO:0000259" key="3">
    <source>
        <dbReference type="Pfam" id="PF20497"/>
    </source>
</evidence>
<dbReference type="GO" id="GO:0006338">
    <property type="term" value="P:chromatin remodeling"/>
    <property type="evidence" value="ECO:0007669"/>
    <property type="project" value="InterPro"/>
</dbReference>
<feature type="compositionally biased region" description="Polar residues" evidence="1">
    <location>
        <begin position="300"/>
        <end position="309"/>
    </location>
</feature>
<evidence type="ECO:0000259" key="2">
    <source>
        <dbReference type="Pfam" id="PF08549"/>
    </source>
</evidence>
<protein>
    <submittedName>
        <fullName evidence="4">Uncharacterized protein</fullName>
    </submittedName>
</protein>
<feature type="region of interest" description="Disordered" evidence="1">
    <location>
        <begin position="168"/>
        <end position="226"/>
    </location>
</feature>
<feature type="domain" description="SWI/SNF and RSC complexes subunit Ssr4 N-terminal" evidence="2">
    <location>
        <begin position="21"/>
        <end position="124"/>
    </location>
</feature>
<dbReference type="OrthoDB" id="5321006at2759"/>
<feature type="domain" description="SWI/SNF and RSC complexes subunit Ssr4 C-terminal" evidence="3">
    <location>
        <begin position="215"/>
        <end position="248"/>
    </location>
</feature>
<feature type="region of interest" description="Disordered" evidence="1">
    <location>
        <begin position="288"/>
        <end position="309"/>
    </location>
</feature>
<name>A0A9P5NJB9_GYMJU</name>
<feature type="non-terminal residue" evidence="4">
    <location>
        <position position="1"/>
    </location>
</feature>
<proteinExistence type="predicted"/>
<feature type="compositionally biased region" description="Basic and acidic residues" evidence="1">
    <location>
        <begin position="186"/>
        <end position="199"/>
    </location>
</feature>
<comment type="caution">
    <text evidence="4">The sequence shown here is derived from an EMBL/GenBank/DDBJ whole genome shotgun (WGS) entry which is preliminary data.</text>
</comment>
<evidence type="ECO:0000313" key="4">
    <source>
        <dbReference type="EMBL" id="KAF8890034.1"/>
    </source>
</evidence>
<evidence type="ECO:0000313" key="5">
    <source>
        <dbReference type="Proteomes" id="UP000724874"/>
    </source>
</evidence>
<organism evidence="4 5">
    <name type="scientific">Gymnopilus junonius</name>
    <name type="common">Spectacular rustgill mushroom</name>
    <name type="synonym">Gymnopilus spectabilis subsp. junonius</name>
    <dbReference type="NCBI Taxonomy" id="109634"/>
    <lineage>
        <taxon>Eukaryota</taxon>
        <taxon>Fungi</taxon>
        <taxon>Dikarya</taxon>
        <taxon>Basidiomycota</taxon>
        <taxon>Agaricomycotina</taxon>
        <taxon>Agaricomycetes</taxon>
        <taxon>Agaricomycetidae</taxon>
        <taxon>Agaricales</taxon>
        <taxon>Agaricineae</taxon>
        <taxon>Hymenogastraceae</taxon>
        <taxon>Gymnopilus</taxon>
    </lineage>
</organism>
<feature type="compositionally biased region" description="Low complexity" evidence="1">
    <location>
        <begin position="288"/>
        <end position="299"/>
    </location>
</feature>
<feature type="compositionally biased region" description="Acidic residues" evidence="1">
    <location>
        <begin position="215"/>
        <end position="224"/>
    </location>
</feature>